<dbReference type="GO" id="GO:0008033">
    <property type="term" value="P:tRNA processing"/>
    <property type="evidence" value="ECO:0007669"/>
    <property type="project" value="UniProtKB-KW"/>
</dbReference>
<dbReference type="Pfam" id="PF01966">
    <property type="entry name" value="HD"/>
    <property type="match status" value="1"/>
</dbReference>
<comment type="cofactor">
    <cofactor evidence="1">
        <name>Mg(2+)</name>
        <dbReference type="ChEBI" id="CHEBI:18420"/>
    </cofactor>
</comment>
<dbReference type="GO" id="GO:0000166">
    <property type="term" value="F:nucleotide binding"/>
    <property type="evidence" value="ECO:0007669"/>
    <property type="project" value="UniProtKB-KW"/>
</dbReference>
<keyword evidence="6 13" id="KW-0548">Nucleotidyltransferase</keyword>
<dbReference type="OrthoDB" id="9805698at2"/>
<organism evidence="13 14">
    <name type="scientific">Desulfobacca acetoxidans (strain ATCC 700848 / DSM 11109 / ASRB2)</name>
    <dbReference type="NCBI Taxonomy" id="880072"/>
    <lineage>
        <taxon>Bacteria</taxon>
        <taxon>Pseudomonadati</taxon>
        <taxon>Thermodesulfobacteriota</taxon>
        <taxon>Desulfobaccia</taxon>
        <taxon>Desulfobaccales</taxon>
        <taxon>Desulfobaccaceae</taxon>
        <taxon>Desulfobacca</taxon>
    </lineage>
</organism>
<dbReference type="AlphaFoldDB" id="F2NF48"/>
<dbReference type="PANTHER" id="PTHR47545">
    <property type="entry name" value="MULTIFUNCTIONAL CCA PROTEIN"/>
    <property type="match status" value="1"/>
</dbReference>
<protein>
    <submittedName>
        <fullName evidence="13">Polynucleotide adenylyltransferase/metal dependent phosphohydrolase</fullName>
    </submittedName>
</protein>
<comment type="similarity">
    <text evidence="2 11">Belongs to the tRNA nucleotidyltransferase/poly(A) polymerase family.</text>
</comment>
<dbReference type="CDD" id="cd05398">
    <property type="entry name" value="NT_ClassII-CCAase"/>
    <property type="match status" value="1"/>
</dbReference>
<dbReference type="NCBIfam" id="TIGR00277">
    <property type="entry name" value="HDIG"/>
    <property type="match status" value="1"/>
</dbReference>
<dbReference type="GO" id="GO:0016787">
    <property type="term" value="F:hydrolase activity"/>
    <property type="evidence" value="ECO:0007669"/>
    <property type="project" value="UniProtKB-KW"/>
</dbReference>
<dbReference type="HOGENOM" id="CLU_015961_6_2_7"/>
<evidence type="ECO:0000256" key="2">
    <source>
        <dbReference type="ARBA" id="ARBA00007265"/>
    </source>
</evidence>
<dbReference type="Pfam" id="PF12627">
    <property type="entry name" value="PolyA_pol_RNAbd"/>
    <property type="match status" value="1"/>
</dbReference>
<evidence type="ECO:0000313" key="14">
    <source>
        <dbReference type="Proteomes" id="UP000000483"/>
    </source>
</evidence>
<dbReference type="InterPro" id="IPR006674">
    <property type="entry name" value="HD_domain"/>
</dbReference>
<evidence type="ECO:0000256" key="7">
    <source>
        <dbReference type="ARBA" id="ARBA00022723"/>
    </source>
</evidence>
<evidence type="ECO:0000256" key="5">
    <source>
        <dbReference type="ARBA" id="ARBA00022694"/>
    </source>
</evidence>
<keyword evidence="5" id="KW-0819">tRNA processing</keyword>
<keyword evidence="7" id="KW-0479">Metal-binding</keyword>
<dbReference type="Gene3D" id="3.30.460.10">
    <property type="entry name" value="Beta Polymerase, domain 2"/>
    <property type="match status" value="1"/>
</dbReference>
<evidence type="ECO:0000256" key="11">
    <source>
        <dbReference type="RuleBase" id="RU003953"/>
    </source>
</evidence>
<keyword evidence="13" id="KW-0378">Hydrolase</keyword>
<dbReference type="Proteomes" id="UP000000483">
    <property type="component" value="Chromosome"/>
</dbReference>
<dbReference type="RefSeq" id="WP_013705501.1">
    <property type="nucleotide sequence ID" value="NC_015388.1"/>
</dbReference>
<keyword evidence="8" id="KW-0547">Nucleotide-binding</keyword>
<evidence type="ECO:0000256" key="1">
    <source>
        <dbReference type="ARBA" id="ARBA00001946"/>
    </source>
</evidence>
<evidence type="ECO:0000256" key="8">
    <source>
        <dbReference type="ARBA" id="ARBA00022741"/>
    </source>
</evidence>
<evidence type="ECO:0000256" key="6">
    <source>
        <dbReference type="ARBA" id="ARBA00022695"/>
    </source>
</evidence>
<dbReference type="SMART" id="SM00471">
    <property type="entry name" value="HDc"/>
    <property type="match status" value="1"/>
</dbReference>
<dbReference type="CDD" id="cd00077">
    <property type="entry name" value="HDc"/>
    <property type="match status" value="1"/>
</dbReference>
<dbReference type="InterPro" id="IPR003607">
    <property type="entry name" value="HD/PDEase_dom"/>
</dbReference>
<dbReference type="STRING" id="880072.Desac_0502"/>
<dbReference type="InterPro" id="IPR043519">
    <property type="entry name" value="NT_sf"/>
</dbReference>
<evidence type="ECO:0000256" key="3">
    <source>
        <dbReference type="ARBA" id="ARBA00022555"/>
    </source>
</evidence>
<keyword evidence="3" id="KW-0820">tRNA-binding</keyword>
<dbReference type="SUPFAM" id="SSF81891">
    <property type="entry name" value="Poly A polymerase C-terminal region-like"/>
    <property type="match status" value="1"/>
</dbReference>
<dbReference type="InterPro" id="IPR050124">
    <property type="entry name" value="tRNA_CCA-adding_enzyme"/>
</dbReference>
<evidence type="ECO:0000259" key="12">
    <source>
        <dbReference type="SMART" id="SM00471"/>
    </source>
</evidence>
<evidence type="ECO:0000313" key="13">
    <source>
        <dbReference type="EMBL" id="AEB08388.1"/>
    </source>
</evidence>
<dbReference type="GO" id="GO:0046872">
    <property type="term" value="F:metal ion binding"/>
    <property type="evidence" value="ECO:0007669"/>
    <property type="project" value="UniProtKB-KW"/>
</dbReference>
<dbReference type="Gene3D" id="1.10.3090.10">
    <property type="entry name" value="cca-adding enzyme, domain 2"/>
    <property type="match status" value="2"/>
</dbReference>
<dbReference type="Pfam" id="PF01743">
    <property type="entry name" value="PolyA_pol"/>
    <property type="match status" value="1"/>
</dbReference>
<dbReference type="EMBL" id="CP002629">
    <property type="protein sequence ID" value="AEB08388.1"/>
    <property type="molecule type" value="Genomic_DNA"/>
</dbReference>
<dbReference type="GO" id="GO:0000049">
    <property type="term" value="F:tRNA binding"/>
    <property type="evidence" value="ECO:0007669"/>
    <property type="project" value="UniProtKB-KW"/>
</dbReference>
<evidence type="ECO:0000256" key="10">
    <source>
        <dbReference type="ARBA" id="ARBA00022884"/>
    </source>
</evidence>
<accession>F2NF48</accession>
<dbReference type="eggNOG" id="COG0617">
    <property type="taxonomic scope" value="Bacteria"/>
</dbReference>
<gene>
    <name evidence="13" type="ordered locus">Desac_0502</name>
</gene>
<dbReference type="InterPro" id="IPR032828">
    <property type="entry name" value="PolyA_RNA-bd"/>
</dbReference>
<keyword evidence="14" id="KW-1185">Reference proteome</keyword>
<dbReference type="GO" id="GO:0016779">
    <property type="term" value="F:nucleotidyltransferase activity"/>
    <property type="evidence" value="ECO:0007669"/>
    <property type="project" value="UniProtKB-KW"/>
</dbReference>
<reference evidence="14" key="2">
    <citation type="submission" date="2011-03" db="EMBL/GenBank/DDBJ databases">
        <title>The complete genome of Desulfobacca acetoxidans DSM 11109.</title>
        <authorList>
            <consortium name="US DOE Joint Genome Institute (JGI-PGF)"/>
            <person name="Lucas S."/>
            <person name="Copeland A."/>
            <person name="Lapidus A."/>
            <person name="Bruce D."/>
            <person name="Goodwin L."/>
            <person name="Pitluck S."/>
            <person name="Peters L."/>
            <person name="Kyrpides N."/>
            <person name="Mavromatis K."/>
            <person name="Ivanova N."/>
            <person name="Ovchinnikova G."/>
            <person name="Teshima H."/>
            <person name="Detter J.C."/>
            <person name="Han C."/>
            <person name="Land M."/>
            <person name="Hauser L."/>
            <person name="Markowitz V."/>
            <person name="Cheng J.-F."/>
            <person name="Hugenholtz P."/>
            <person name="Woyke T."/>
            <person name="Wu D."/>
            <person name="Spring S."/>
            <person name="Schueler E."/>
            <person name="Brambilla E."/>
            <person name="Klenk H.-P."/>
            <person name="Eisen J.A."/>
        </authorList>
    </citation>
    <scope>NUCLEOTIDE SEQUENCE [LARGE SCALE GENOMIC DNA]</scope>
    <source>
        <strain evidence="14">ATCC 700848 / DSM 11109 / ASRB2</strain>
    </source>
</reference>
<proteinExistence type="inferred from homology"/>
<dbReference type="KEGG" id="dao:Desac_0502"/>
<evidence type="ECO:0000256" key="4">
    <source>
        <dbReference type="ARBA" id="ARBA00022679"/>
    </source>
</evidence>
<sequence length="503" mass="56356">MKSYPPPPKELGGRLQVLGGAPMLQVLAKLAASRGLKVYLVGGAVRELLLGRETHDLDLAVDRQALEVGQELAQTIGGSYVLLDEREKSARVVWQGRELDLTEFRAPDLPGDLRKRDFTLNAMAIPLEELLDPSTPQIIDPWGGRADLTAGRLQLLLPENFLDDPLRLLRAFRFAATHGFDLSPQLRRVIQRYGPAIATAAGERQRQELFRLLSAPRAHPVLRLMDQLGFLGHLLPELEDMKGVAQDGYHHLDVFEHSLSTVCHLEELLAAPENYFQECASYVTTYSRQDKKAALLKLAALFHDVGKPLTRQFREDQRRYTFYHHERLGVEIFLQVAARLRFSQEESRTVARLIELHMRPFLLLPDYRQGKLSQRALGRFIKAARPELAGVFLLAMADSLGGQGPAKPPDSEAALAGFCDQVYVFLKERLEPLEQRPRLLTGDDLIRVLRLNPGPVFSKLLTAVEEAALAGEITSREEALELVRGLLADAMTGERENREGKAK</sequence>
<feature type="domain" description="HD/PDEase" evidence="12">
    <location>
        <begin position="250"/>
        <end position="412"/>
    </location>
</feature>
<evidence type="ECO:0000256" key="9">
    <source>
        <dbReference type="ARBA" id="ARBA00022842"/>
    </source>
</evidence>
<dbReference type="SUPFAM" id="SSF81301">
    <property type="entry name" value="Nucleotidyltransferase"/>
    <property type="match status" value="1"/>
</dbReference>
<name>F2NF48_DESAR</name>
<dbReference type="PANTHER" id="PTHR47545:SF2">
    <property type="entry name" value="CC-ADDING TRNA NUCLEOTIDYLTRANSFERASE"/>
    <property type="match status" value="1"/>
</dbReference>
<dbReference type="InterPro" id="IPR006675">
    <property type="entry name" value="HDIG_dom"/>
</dbReference>
<keyword evidence="10 11" id="KW-0694">RNA-binding</keyword>
<keyword evidence="4 11" id="KW-0808">Transferase</keyword>
<keyword evidence="9" id="KW-0460">Magnesium</keyword>
<reference evidence="13 14" key="1">
    <citation type="journal article" date="2011" name="Stand. Genomic Sci.">
        <title>Complete genome sequence of the acetate-degrading sulfate reducer Desulfobacca acetoxidans type strain (ASRB2).</title>
        <authorList>
            <person name="Goker M."/>
            <person name="Teshima H."/>
            <person name="Lapidus A."/>
            <person name="Nolan M."/>
            <person name="Lucas S."/>
            <person name="Hammon N."/>
            <person name="Deshpande S."/>
            <person name="Cheng J.F."/>
            <person name="Tapia R."/>
            <person name="Han C."/>
            <person name="Goodwin L."/>
            <person name="Pitluck S."/>
            <person name="Huntemann M."/>
            <person name="Liolios K."/>
            <person name="Ivanova N."/>
            <person name="Pagani I."/>
            <person name="Mavromatis K."/>
            <person name="Ovchinikova G."/>
            <person name="Pati A."/>
            <person name="Chen A."/>
            <person name="Palaniappan K."/>
            <person name="Land M."/>
            <person name="Hauser L."/>
            <person name="Brambilla E.M."/>
            <person name="Rohde M."/>
            <person name="Spring S."/>
            <person name="Detter J.C."/>
            <person name="Woyke T."/>
            <person name="Bristow J."/>
            <person name="Eisen J.A."/>
            <person name="Markowitz V."/>
            <person name="Hugenholtz P."/>
            <person name="Kyrpides N.C."/>
            <person name="Klenk H.P."/>
        </authorList>
    </citation>
    <scope>NUCLEOTIDE SEQUENCE [LARGE SCALE GENOMIC DNA]</scope>
    <source>
        <strain evidence="14">ATCC 700848 / DSM 11109 / ASRB2</strain>
    </source>
</reference>
<dbReference type="InterPro" id="IPR002646">
    <property type="entry name" value="PolA_pol_head_dom"/>
</dbReference>